<reference evidence="7 8" key="1">
    <citation type="submission" date="2018-08" db="EMBL/GenBank/DDBJ databases">
        <title>Aphanomyces genome sequencing and annotation.</title>
        <authorList>
            <person name="Minardi D."/>
            <person name="Oidtmann B."/>
            <person name="Van Der Giezen M."/>
            <person name="Studholme D.J."/>
        </authorList>
    </citation>
    <scope>NUCLEOTIDE SEQUENCE [LARGE SCALE GENOMIC DNA]</scope>
    <source>
        <strain evidence="7 8">NJM0002</strain>
    </source>
</reference>
<feature type="binding site" description="axial binding residue" evidence="5">
    <location>
        <position position="439"/>
    </location>
    <ligand>
        <name>heme</name>
        <dbReference type="ChEBI" id="CHEBI:30413"/>
    </ligand>
    <ligandPart>
        <name>Fe</name>
        <dbReference type="ChEBI" id="CHEBI:18248"/>
    </ligandPart>
</feature>
<comment type="similarity">
    <text evidence="1 6">Belongs to the cytochrome P450 family.</text>
</comment>
<dbReference type="InterPro" id="IPR001128">
    <property type="entry name" value="Cyt_P450"/>
</dbReference>
<comment type="caution">
    <text evidence="7">The sequence shown here is derived from an EMBL/GenBank/DDBJ whole genome shotgun (WGS) entry which is preliminary data.</text>
</comment>
<evidence type="ECO:0000313" key="8">
    <source>
        <dbReference type="Proteomes" id="UP000285060"/>
    </source>
</evidence>
<evidence type="ECO:0000256" key="3">
    <source>
        <dbReference type="ARBA" id="ARBA00023002"/>
    </source>
</evidence>
<dbReference type="PROSITE" id="PS00086">
    <property type="entry name" value="CYTOCHROME_P450"/>
    <property type="match status" value="1"/>
</dbReference>
<keyword evidence="3 6" id="KW-0560">Oxidoreductase</keyword>
<name>A0A3R6VRN1_9STRA</name>
<dbReference type="InterPro" id="IPR017972">
    <property type="entry name" value="Cyt_P450_CS"/>
</dbReference>
<evidence type="ECO:0000256" key="1">
    <source>
        <dbReference type="ARBA" id="ARBA00010617"/>
    </source>
</evidence>
<dbReference type="Gene3D" id="1.10.630.10">
    <property type="entry name" value="Cytochrome P450"/>
    <property type="match status" value="1"/>
</dbReference>
<dbReference type="Pfam" id="PF00067">
    <property type="entry name" value="p450"/>
    <property type="match status" value="1"/>
</dbReference>
<gene>
    <name evidence="7" type="ORF">DYB32_001671</name>
</gene>
<dbReference type="PANTHER" id="PTHR24296">
    <property type="entry name" value="CYTOCHROME P450"/>
    <property type="match status" value="1"/>
</dbReference>
<keyword evidence="5 6" id="KW-0349">Heme</keyword>
<dbReference type="VEuPathDB" id="FungiDB:H310_01354"/>
<dbReference type="SUPFAM" id="SSF48264">
    <property type="entry name" value="Cytochrome P450"/>
    <property type="match status" value="1"/>
</dbReference>
<dbReference type="EMBL" id="QUSY01000078">
    <property type="protein sequence ID" value="RHY33390.1"/>
    <property type="molecule type" value="Genomic_DNA"/>
</dbReference>
<dbReference type="Proteomes" id="UP000285060">
    <property type="component" value="Unassembled WGS sequence"/>
</dbReference>
<comment type="cofactor">
    <cofactor evidence="5">
        <name>heme</name>
        <dbReference type="ChEBI" id="CHEBI:30413"/>
    </cofactor>
</comment>
<keyword evidence="4 5" id="KW-0408">Iron</keyword>
<dbReference type="GO" id="GO:0006629">
    <property type="term" value="P:lipid metabolic process"/>
    <property type="evidence" value="ECO:0007669"/>
    <property type="project" value="UniProtKB-ARBA"/>
</dbReference>
<dbReference type="GO" id="GO:0004497">
    <property type="term" value="F:monooxygenase activity"/>
    <property type="evidence" value="ECO:0007669"/>
    <property type="project" value="UniProtKB-KW"/>
</dbReference>
<dbReference type="PRINTS" id="PR00385">
    <property type="entry name" value="P450"/>
</dbReference>
<dbReference type="GO" id="GO:0005506">
    <property type="term" value="F:iron ion binding"/>
    <property type="evidence" value="ECO:0007669"/>
    <property type="project" value="InterPro"/>
</dbReference>
<evidence type="ECO:0000256" key="4">
    <source>
        <dbReference type="ARBA" id="ARBA00023004"/>
    </source>
</evidence>
<proteinExistence type="inferred from homology"/>
<dbReference type="InterPro" id="IPR002401">
    <property type="entry name" value="Cyt_P450_E_grp-I"/>
</dbReference>
<dbReference type="GO" id="GO:0020037">
    <property type="term" value="F:heme binding"/>
    <property type="evidence" value="ECO:0007669"/>
    <property type="project" value="InterPro"/>
</dbReference>
<dbReference type="InterPro" id="IPR036396">
    <property type="entry name" value="Cyt_P450_sf"/>
</dbReference>
<dbReference type="PRINTS" id="PR00463">
    <property type="entry name" value="EP450I"/>
</dbReference>
<keyword evidence="8" id="KW-1185">Reference proteome</keyword>
<keyword evidence="2 5" id="KW-0479">Metal-binding</keyword>
<organism evidence="7 8">
    <name type="scientific">Aphanomyces invadans</name>
    <dbReference type="NCBI Taxonomy" id="157072"/>
    <lineage>
        <taxon>Eukaryota</taxon>
        <taxon>Sar</taxon>
        <taxon>Stramenopiles</taxon>
        <taxon>Oomycota</taxon>
        <taxon>Saprolegniomycetes</taxon>
        <taxon>Saprolegniales</taxon>
        <taxon>Verrucalvaceae</taxon>
        <taxon>Aphanomyces</taxon>
    </lineage>
</organism>
<evidence type="ECO:0000256" key="2">
    <source>
        <dbReference type="ARBA" id="ARBA00022723"/>
    </source>
</evidence>
<evidence type="ECO:0000313" key="7">
    <source>
        <dbReference type="EMBL" id="RHY33390.1"/>
    </source>
</evidence>
<evidence type="ECO:0000256" key="5">
    <source>
        <dbReference type="PIRSR" id="PIRSR602401-1"/>
    </source>
</evidence>
<evidence type="ECO:0000256" key="6">
    <source>
        <dbReference type="RuleBase" id="RU000461"/>
    </source>
</evidence>
<dbReference type="GO" id="GO:0016705">
    <property type="term" value="F:oxidoreductase activity, acting on paired donors, with incorporation or reduction of molecular oxygen"/>
    <property type="evidence" value="ECO:0007669"/>
    <property type="project" value="InterPro"/>
</dbReference>
<keyword evidence="6" id="KW-0503">Monooxygenase</keyword>
<sequence length="509" mass="57111">MVVFLVVMPRGGRVVAETIACLRRKWHIAASIRRLPGPPALPIIGNLHQLGKNMANIHWWKIEMARQYGGTYATRVDCLMDGSIVTSRPENLEYILQTNSANYIKPKLLQDTCKEIMGDSIFAINPTSPLWALQRKLMSSMFSVNSFRKYMNSVFQEHTRQCVADLYRAASKGSGSVDLELVLVTLTTNISFHIGFGRHVPNEMNSPAFHTLFRDASSITANRFTKPWYKWFAWCMPSEWQLKAAIGDLDRMFYTVIACRQQEVLAGENDGAVDILSQLVARQRHGHPITTKFLRDMMMTVMLAGRETVASSLLWIIYLVALYPDVEANVMAEVDSVQDATDYDSVAKLPFLEAVMKESWRLFPPTALELKSAVHDDVLPDGTFVPAGVNIEFSPFVMGRDPTRWPGAEGFCPQRWLDPSFVPPTDYEFPVFHAGKRKCVGQRIAMLQVKYILTILYQTFRFELVDTSSPLQLTLGIALFPKGGLPVRPVVRARVAACAGRPRASSAAA</sequence>
<protein>
    <recommendedName>
        <fullName evidence="9">Cytochrome P450</fullName>
    </recommendedName>
</protein>
<accession>A0A3R6VRN1</accession>
<evidence type="ECO:0008006" key="9">
    <source>
        <dbReference type="Google" id="ProtNLM"/>
    </source>
</evidence>
<dbReference type="AlphaFoldDB" id="A0A3R6VRN1"/>